<evidence type="ECO:0000313" key="1">
    <source>
        <dbReference type="EMBL" id="HAB1680040.1"/>
    </source>
</evidence>
<gene>
    <name evidence="1" type="ORF">GBY48_23615</name>
</gene>
<dbReference type="AlphaFoldDB" id="A0A6X7X5R5"/>
<organism evidence="1">
    <name type="scientific">Salmonella infantis</name>
    <dbReference type="NCBI Taxonomy" id="595"/>
    <lineage>
        <taxon>Bacteria</taxon>
        <taxon>Pseudomonadati</taxon>
        <taxon>Pseudomonadota</taxon>
        <taxon>Gammaproteobacteria</taxon>
        <taxon>Enterobacterales</taxon>
        <taxon>Enterobacteriaceae</taxon>
        <taxon>Salmonella</taxon>
    </lineage>
</organism>
<reference evidence="1" key="2">
    <citation type="submission" date="2019-10" db="EMBL/GenBank/DDBJ databases">
        <authorList>
            <consortium name="NCBI Pathogen Detection Project"/>
        </authorList>
    </citation>
    <scope>NUCLEOTIDE SEQUENCE</scope>
    <source>
        <strain evidence="1">Salmonella enterica</strain>
    </source>
</reference>
<sequence>MNENSIIEELFGIVENNKRHSHDDLISVIDEKIKTIAEITLEAKSKDKKIEQLKERIEILSFLLAKRDLKISALEDEIEELKI</sequence>
<protein>
    <submittedName>
        <fullName evidence="1">Uncharacterized protein</fullName>
    </submittedName>
</protein>
<dbReference type="EMBL" id="DAAFVM010000024">
    <property type="protein sequence ID" value="HAB1680040.1"/>
    <property type="molecule type" value="Genomic_DNA"/>
</dbReference>
<name>A0A6X7X5R5_SALIN</name>
<accession>A0A6X7X5R5</accession>
<comment type="caution">
    <text evidence="1">The sequence shown here is derived from an EMBL/GenBank/DDBJ whole genome shotgun (WGS) entry which is preliminary data.</text>
</comment>
<proteinExistence type="predicted"/>
<reference evidence="1" key="1">
    <citation type="journal article" date="2018" name="Genome Biol.">
        <title>SKESA: strategic k-mer extension for scrupulous assemblies.</title>
        <authorList>
            <person name="Souvorov A."/>
            <person name="Agarwala R."/>
            <person name="Lipman D.J."/>
        </authorList>
    </citation>
    <scope>NUCLEOTIDE SEQUENCE</scope>
    <source>
        <strain evidence="1">Salmonella enterica</strain>
    </source>
</reference>